<dbReference type="EMBL" id="WHWB01034726">
    <property type="protein sequence ID" value="KAJ7405136.1"/>
    <property type="molecule type" value="Genomic_DNA"/>
</dbReference>
<name>A0ABQ9CRJ4_9PASS</name>
<comment type="caution">
    <text evidence="1">The sequence shown here is derived from an EMBL/GenBank/DDBJ whole genome shotgun (WGS) entry which is preliminary data.</text>
</comment>
<proteinExistence type="predicted"/>
<accession>A0ABQ9CRJ4</accession>
<gene>
    <name evidence="1" type="ORF">WISP_141718</name>
</gene>
<reference evidence="1" key="1">
    <citation type="submission" date="2019-10" db="EMBL/GenBank/DDBJ databases">
        <authorList>
            <person name="Soares A.E.R."/>
            <person name="Aleixo A."/>
            <person name="Schneider P."/>
            <person name="Miyaki C.Y."/>
            <person name="Schneider M.P."/>
            <person name="Mello C."/>
            <person name="Vasconcelos A.T.R."/>
        </authorList>
    </citation>
    <scope>NUCLEOTIDE SEQUENCE</scope>
    <source>
        <tissue evidence="1">Muscle</tissue>
    </source>
</reference>
<protein>
    <submittedName>
        <fullName evidence="1">Uncharacterized protein</fullName>
    </submittedName>
</protein>
<keyword evidence="2" id="KW-1185">Reference proteome</keyword>
<sequence length="86" mass="9248">MVVLLHTSSSPWRGGKADMNIAVGTVAQSGHQELESPWHQAETHTQEVLNISDEESDPDALQITITFAVGPITYAIGVAHKEVPSD</sequence>
<dbReference type="Proteomes" id="UP001145742">
    <property type="component" value="Unassembled WGS sequence"/>
</dbReference>
<evidence type="ECO:0000313" key="2">
    <source>
        <dbReference type="Proteomes" id="UP001145742"/>
    </source>
</evidence>
<organism evidence="1 2">
    <name type="scientific">Willisornis vidua</name>
    <name type="common">Xingu scale-backed antbird</name>
    <dbReference type="NCBI Taxonomy" id="1566151"/>
    <lineage>
        <taxon>Eukaryota</taxon>
        <taxon>Metazoa</taxon>
        <taxon>Chordata</taxon>
        <taxon>Craniata</taxon>
        <taxon>Vertebrata</taxon>
        <taxon>Euteleostomi</taxon>
        <taxon>Archelosauria</taxon>
        <taxon>Archosauria</taxon>
        <taxon>Dinosauria</taxon>
        <taxon>Saurischia</taxon>
        <taxon>Theropoda</taxon>
        <taxon>Coelurosauria</taxon>
        <taxon>Aves</taxon>
        <taxon>Neognathae</taxon>
        <taxon>Neoaves</taxon>
        <taxon>Telluraves</taxon>
        <taxon>Australaves</taxon>
        <taxon>Passeriformes</taxon>
        <taxon>Thamnophilidae</taxon>
        <taxon>Willisornis</taxon>
    </lineage>
</organism>
<evidence type="ECO:0000313" key="1">
    <source>
        <dbReference type="EMBL" id="KAJ7405136.1"/>
    </source>
</evidence>